<dbReference type="OrthoDB" id="2196114at2759"/>
<keyword evidence="2" id="KW-0862">Zinc</keyword>
<proteinExistence type="predicted"/>
<dbReference type="STRING" id="905079.L1JDG1"/>
<evidence type="ECO:0000313" key="6">
    <source>
        <dbReference type="Proteomes" id="UP000011087"/>
    </source>
</evidence>
<dbReference type="AlphaFoldDB" id="L1JDG1"/>
<dbReference type="PROSITE" id="PS50143">
    <property type="entry name" value="BIR_REPEAT_2"/>
    <property type="match status" value="1"/>
</dbReference>
<keyword evidence="3" id="KW-0175">Coiled coil</keyword>
<dbReference type="eggNOG" id="KOG1101">
    <property type="taxonomic scope" value="Eukaryota"/>
</dbReference>
<dbReference type="EMBL" id="JH992996">
    <property type="protein sequence ID" value="EKX46154.1"/>
    <property type="molecule type" value="Genomic_DNA"/>
</dbReference>
<organism evidence="4">
    <name type="scientific">Guillardia theta (strain CCMP2712)</name>
    <name type="common">Cryptophyte</name>
    <dbReference type="NCBI Taxonomy" id="905079"/>
    <lineage>
        <taxon>Eukaryota</taxon>
        <taxon>Cryptophyceae</taxon>
        <taxon>Pyrenomonadales</taxon>
        <taxon>Geminigeraceae</taxon>
        <taxon>Guillardia</taxon>
    </lineage>
</organism>
<evidence type="ECO:0000313" key="5">
    <source>
        <dbReference type="EnsemblProtists" id="EKX46154"/>
    </source>
</evidence>
<feature type="non-terminal residue" evidence="4">
    <location>
        <position position="228"/>
    </location>
</feature>
<dbReference type="SUPFAM" id="SSF57924">
    <property type="entry name" value="Inhibitor of apoptosis (IAP) repeat"/>
    <property type="match status" value="1"/>
</dbReference>
<feature type="coiled-coil region" evidence="3">
    <location>
        <begin position="6"/>
        <end position="57"/>
    </location>
</feature>
<dbReference type="GeneID" id="17302657"/>
<evidence type="ECO:0000256" key="3">
    <source>
        <dbReference type="SAM" id="Coils"/>
    </source>
</evidence>
<reference evidence="5" key="3">
    <citation type="submission" date="2016-03" db="UniProtKB">
        <authorList>
            <consortium name="EnsemblProtists"/>
        </authorList>
    </citation>
    <scope>IDENTIFICATION</scope>
</reference>
<dbReference type="Gene3D" id="1.10.1170.10">
    <property type="entry name" value="Inhibitor Of Apoptosis Protein (2mihbC-IAP-1), Chain A"/>
    <property type="match status" value="1"/>
</dbReference>
<accession>L1JDG1</accession>
<dbReference type="Proteomes" id="UP000011087">
    <property type="component" value="Unassembled WGS sequence"/>
</dbReference>
<evidence type="ECO:0000256" key="2">
    <source>
        <dbReference type="ARBA" id="ARBA00022833"/>
    </source>
</evidence>
<reference evidence="4 6" key="1">
    <citation type="journal article" date="2012" name="Nature">
        <title>Algal genomes reveal evolutionary mosaicism and the fate of nucleomorphs.</title>
        <authorList>
            <consortium name="DOE Joint Genome Institute"/>
            <person name="Curtis B.A."/>
            <person name="Tanifuji G."/>
            <person name="Burki F."/>
            <person name="Gruber A."/>
            <person name="Irimia M."/>
            <person name="Maruyama S."/>
            <person name="Arias M.C."/>
            <person name="Ball S.G."/>
            <person name="Gile G.H."/>
            <person name="Hirakawa Y."/>
            <person name="Hopkins J.F."/>
            <person name="Kuo A."/>
            <person name="Rensing S.A."/>
            <person name="Schmutz J."/>
            <person name="Symeonidi A."/>
            <person name="Elias M."/>
            <person name="Eveleigh R.J."/>
            <person name="Herman E.K."/>
            <person name="Klute M.J."/>
            <person name="Nakayama T."/>
            <person name="Obornik M."/>
            <person name="Reyes-Prieto A."/>
            <person name="Armbrust E.V."/>
            <person name="Aves S.J."/>
            <person name="Beiko R.G."/>
            <person name="Coutinho P."/>
            <person name="Dacks J.B."/>
            <person name="Durnford D.G."/>
            <person name="Fast N.M."/>
            <person name="Green B.R."/>
            <person name="Grisdale C.J."/>
            <person name="Hempel F."/>
            <person name="Henrissat B."/>
            <person name="Hoppner M.P."/>
            <person name="Ishida K."/>
            <person name="Kim E."/>
            <person name="Koreny L."/>
            <person name="Kroth P.G."/>
            <person name="Liu Y."/>
            <person name="Malik S.B."/>
            <person name="Maier U.G."/>
            <person name="McRose D."/>
            <person name="Mock T."/>
            <person name="Neilson J.A."/>
            <person name="Onodera N.T."/>
            <person name="Poole A.M."/>
            <person name="Pritham E.J."/>
            <person name="Richards T.A."/>
            <person name="Rocap G."/>
            <person name="Roy S.W."/>
            <person name="Sarai C."/>
            <person name="Schaack S."/>
            <person name="Shirato S."/>
            <person name="Slamovits C.H."/>
            <person name="Spencer D.F."/>
            <person name="Suzuki S."/>
            <person name="Worden A.Z."/>
            <person name="Zauner S."/>
            <person name="Barry K."/>
            <person name="Bell C."/>
            <person name="Bharti A.K."/>
            <person name="Crow J.A."/>
            <person name="Grimwood J."/>
            <person name="Kramer R."/>
            <person name="Lindquist E."/>
            <person name="Lucas S."/>
            <person name="Salamov A."/>
            <person name="McFadden G.I."/>
            <person name="Lane C.E."/>
            <person name="Keeling P.J."/>
            <person name="Gray M.W."/>
            <person name="Grigoriev I.V."/>
            <person name="Archibald J.M."/>
        </authorList>
    </citation>
    <scope>NUCLEOTIDE SEQUENCE</scope>
    <source>
        <strain evidence="4 6">CCMP2712</strain>
    </source>
</reference>
<dbReference type="RefSeq" id="XP_005833134.1">
    <property type="nucleotide sequence ID" value="XM_005833077.1"/>
</dbReference>
<dbReference type="PaxDb" id="55529-EKX46154"/>
<dbReference type="InterPro" id="IPR051190">
    <property type="entry name" value="Baculoviral_IAP"/>
</dbReference>
<dbReference type="PANTHER" id="PTHR46771:SF5">
    <property type="entry name" value="DETERIN"/>
    <property type="match status" value="1"/>
</dbReference>
<dbReference type="GO" id="GO:0046872">
    <property type="term" value="F:metal ion binding"/>
    <property type="evidence" value="ECO:0007669"/>
    <property type="project" value="UniProtKB-KW"/>
</dbReference>
<reference evidence="6" key="2">
    <citation type="submission" date="2012-11" db="EMBL/GenBank/DDBJ databases">
        <authorList>
            <person name="Kuo A."/>
            <person name="Curtis B.A."/>
            <person name="Tanifuji G."/>
            <person name="Burki F."/>
            <person name="Gruber A."/>
            <person name="Irimia M."/>
            <person name="Maruyama S."/>
            <person name="Arias M.C."/>
            <person name="Ball S.G."/>
            <person name="Gile G.H."/>
            <person name="Hirakawa Y."/>
            <person name="Hopkins J.F."/>
            <person name="Rensing S.A."/>
            <person name="Schmutz J."/>
            <person name="Symeonidi A."/>
            <person name="Elias M."/>
            <person name="Eveleigh R.J."/>
            <person name="Herman E.K."/>
            <person name="Klute M.J."/>
            <person name="Nakayama T."/>
            <person name="Obornik M."/>
            <person name="Reyes-Prieto A."/>
            <person name="Armbrust E.V."/>
            <person name="Aves S.J."/>
            <person name="Beiko R.G."/>
            <person name="Coutinho P."/>
            <person name="Dacks J.B."/>
            <person name="Durnford D.G."/>
            <person name="Fast N.M."/>
            <person name="Green B.R."/>
            <person name="Grisdale C."/>
            <person name="Hempe F."/>
            <person name="Henrissat B."/>
            <person name="Hoppner M.P."/>
            <person name="Ishida K.-I."/>
            <person name="Kim E."/>
            <person name="Koreny L."/>
            <person name="Kroth P.G."/>
            <person name="Liu Y."/>
            <person name="Malik S.-B."/>
            <person name="Maier U.G."/>
            <person name="McRose D."/>
            <person name="Mock T."/>
            <person name="Neilson J.A."/>
            <person name="Onodera N.T."/>
            <person name="Poole A.M."/>
            <person name="Pritham E.J."/>
            <person name="Richards T.A."/>
            <person name="Rocap G."/>
            <person name="Roy S.W."/>
            <person name="Sarai C."/>
            <person name="Schaack S."/>
            <person name="Shirato S."/>
            <person name="Slamovits C.H."/>
            <person name="Spencer D.F."/>
            <person name="Suzuki S."/>
            <person name="Worden A.Z."/>
            <person name="Zauner S."/>
            <person name="Barry K."/>
            <person name="Bell C."/>
            <person name="Bharti A.K."/>
            <person name="Crow J.A."/>
            <person name="Grimwood J."/>
            <person name="Kramer R."/>
            <person name="Lindquist E."/>
            <person name="Lucas S."/>
            <person name="Salamov A."/>
            <person name="McFadden G.I."/>
            <person name="Lane C.E."/>
            <person name="Keeling P.J."/>
            <person name="Gray M.W."/>
            <person name="Grigoriev I.V."/>
            <person name="Archibald J.M."/>
        </authorList>
    </citation>
    <scope>NUCLEOTIDE SEQUENCE</scope>
    <source>
        <strain evidence="6">CCMP2712</strain>
    </source>
</reference>
<dbReference type="CDD" id="cd00022">
    <property type="entry name" value="BIR"/>
    <property type="match status" value="1"/>
</dbReference>
<keyword evidence="6" id="KW-1185">Reference proteome</keyword>
<sequence length="228" mass="26128">MAGLELQEASKQFLLANEESDRLSAELAAYKKESMLLRDEIDRLEREERELTASLAQAGFSMQETMRHTCKNDSLFASIQNYAMSTYDSRLKTFRQWPHAAAMRPLATPAALASQGFYFSPNDQYKDRVLCAFCNLELAEWGPKDDPAYEHNVRSPTCPVVTGKIMAIQSRDPEFVEEMIHEEAAAVAKLQVLQMGMQKQLDQYMERIKSDKQKRAELEKALAMYRQK</sequence>
<dbReference type="PANTHER" id="PTHR46771">
    <property type="entry name" value="DETERIN"/>
    <property type="match status" value="1"/>
</dbReference>
<evidence type="ECO:0000256" key="1">
    <source>
        <dbReference type="ARBA" id="ARBA00022723"/>
    </source>
</evidence>
<keyword evidence="1" id="KW-0479">Metal-binding</keyword>
<feature type="coiled-coil region" evidence="3">
    <location>
        <begin position="201"/>
        <end position="228"/>
    </location>
</feature>
<gene>
    <name evidence="4" type="ORF">GUITHDRAFT_152546</name>
</gene>
<dbReference type="HOGENOM" id="CLU_1216744_0_0_1"/>
<dbReference type="SMART" id="SM00238">
    <property type="entry name" value="BIR"/>
    <property type="match status" value="1"/>
</dbReference>
<name>L1JDG1_GUITC</name>
<evidence type="ECO:0000313" key="4">
    <source>
        <dbReference type="EMBL" id="EKX46154.1"/>
    </source>
</evidence>
<dbReference type="KEGG" id="gtt:GUITHDRAFT_152546"/>
<dbReference type="Pfam" id="PF00653">
    <property type="entry name" value="BIR"/>
    <property type="match status" value="1"/>
</dbReference>
<dbReference type="InterPro" id="IPR001370">
    <property type="entry name" value="BIR_rpt"/>
</dbReference>
<dbReference type="EnsemblProtists" id="EKX46154">
    <property type="protein sequence ID" value="EKX46154"/>
    <property type="gene ID" value="GUITHDRAFT_152546"/>
</dbReference>
<protein>
    <submittedName>
        <fullName evidence="4 5">Uncharacterized protein</fullName>
    </submittedName>
</protein>